<protein>
    <submittedName>
        <fullName evidence="3">Clan AA aspartic protease</fullName>
    </submittedName>
</protein>
<evidence type="ECO:0000313" key="4">
    <source>
        <dbReference type="Proteomes" id="UP000431269"/>
    </source>
</evidence>
<reference evidence="4" key="1">
    <citation type="submission" date="2019-12" db="EMBL/GenBank/DDBJ databases">
        <title>Complete genome of Terracaulis silvestris 0127_4.</title>
        <authorList>
            <person name="Vieira S."/>
            <person name="Riedel T."/>
            <person name="Sproer C."/>
            <person name="Pascual J."/>
            <person name="Boedeker C."/>
            <person name="Overmann J."/>
        </authorList>
    </citation>
    <scope>NUCLEOTIDE SEQUENCE [LARGE SCALE GENOMIC DNA]</scope>
    <source>
        <strain evidence="4">0127_4</strain>
    </source>
</reference>
<dbReference type="Pfam" id="PF13650">
    <property type="entry name" value="Asp_protease_2"/>
    <property type="match status" value="2"/>
</dbReference>
<dbReference type="EMBL" id="CP047045">
    <property type="protein sequence ID" value="QGZ94160.1"/>
    <property type="molecule type" value="Genomic_DNA"/>
</dbReference>
<evidence type="ECO:0000313" key="3">
    <source>
        <dbReference type="EMBL" id="QGZ94160.1"/>
    </source>
</evidence>
<dbReference type="GO" id="GO:0006508">
    <property type="term" value="P:proteolysis"/>
    <property type="evidence" value="ECO:0007669"/>
    <property type="project" value="UniProtKB-KW"/>
</dbReference>
<dbReference type="AlphaFoldDB" id="A0A6I6MH73"/>
<gene>
    <name evidence="3" type="ORF">DSM104635_00976</name>
</gene>
<sequence length="309" mass="33280">MWLALSGAASAECVAAPEPAPSMTPVAADTAAATMQRDYSGRVIAPVMVNGQGPFRFIVDTGANRSVLSSAVAEQLGLISTSVGEVHSIASVALAPLVNVDSITFQGLRLESAALPVMDGGALSEHGILGVDGLRGHRLRIDFERGCMEIMRDAHAAPQNWWSVQGELRMGNLLLARATIDGVPVNVLIDSGSDVTLANHALRTALGRARQRRATMFLATSTDSGSHRFTDFSLRLPDVRMGELTIRNLNAYPADFHIFDLWGLQDEPTLLIGMDALSQVGAMEIDYANARLFFRRERVESGRARLRAD</sequence>
<dbReference type="InterPro" id="IPR034122">
    <property type="entry name" value="Retropepsin-like_bacterial"/>
</dbReference>
<name>A0A6I6MH73_9CAUL</name>
<dbReference type="PROSITE" id="PS00141">
    <property type="entry name" value="ASP_PROTEASE"/>
    <property type="match status" value="1"/>
</dbReference>
<dbReference type="Proteomes" id="UP000431269">
    <property type="component" value="Chromosome"/>
</dbReference>
<evidence type="ECO:0000259" key="2">
    <source>
        <dbReference type="PROSITE" id="PS50175"/>
    </source>
</evidence>
<dbReference type="Gene3D" id="2.40.70.10">
    <property type="entry name" value="Acid Proteases"/>
    <property type="match status" value="2"/>
</dbReference>
<dbReference type="GO" id="GO:0004190">
    <property type="term" value="F:aspartic-type endopeptidase activity"/>
    <property type="evidence" value="ECO:0007669"/>
    <property type="project" value="InterPro"/>
</dbReference>
<evidence type="ECO:0000256" key="1">
    <source>
        <dbReference type="ARBA" id="ARBA00022801"/>
    </source>
</evidence>
<organism evidence="3 4">
    <name type="scientific">Terricaulis silvestris</name>
    <dbReference type="NCBI Taxonomy" id="2686094"/>
    <lineage>
        <taxon>Bacteria</taxon>
        <taxon>Pseudomonadati</taxon>
        <taxon>Pseudomonadota</taxon>
        <taxon>Alphaproteobacteria</taxon>
        <taxon>Caulobacterales</taxon>
        <taxon>Caulobacteraceae</taxon>
        <taxon>Terricaulis</taxon>
    </lineage>
</organism>
<accession>A0A6I6MH73</accession>
<dbReference type="InterPro" id="IPR001969">
    <property type="entry name" value="Aspartic_peptidase_AS"/>
</dbReference>
<dbReference type="InterPro" id="IPR021109">
    <property type="entry name" value="Peptidase_aspartic_dom_sf"/>
</dbReference>
<dbReference type="SUPFAM" id="SSF50630">
    <property type="entry name" value="Acid proteases"/>
    <property type="match status" value="2"/>
</dbReference>
<dbReference type="InterPro" id="IPR001995">
    <property type="entry name" value="Peptidase_A2_cat"/>
</dbReference>
<proteinExistence type="predicted"/>
<keyword evidence="4" id="KW-1185">Reference proteome</keyword>
<dbReference type="KEGG" id="tsv:DSM104635_00976"/>
<keyword evidence="3" id="KW-0645">Protease</keyword>
<feature type="domain" description="Peptidase A2" evidence="2">
    <location>
        <begin position="55"/>
        <end position="69"/>
    </location>
</feature>
<keyword evidence="1" id="KW-0378">Hydrolase</keyword>
<dbReference type="CDD" id="cd05483">
    <property type="entry name" value="retropepsin_like_bacteria"/>
    <property type="match status" value="1"/>
</dbReference>
<dbReference type="PROSITE" id="PS50175">
    <property type="entry name" value="ASP_PROT_RETROV"/>
    <property type="match status" value="1"/>
</dbReference>